<feature type="transmembrane region" description="Helical" evidence="5">
    <location>
        <begin position="260"/>
        <end position="279"/>
    </location>
</feature>
<evidence type="ECO:0000313" key="7">
    <source>
        <dbReference type="EMBL" id="MBB4798036.1"/>
    </source>
</evidence>
<comment type="subcellular location">
    <subcellularLocation>
        <location evidence="1">Membrane</location>
        <topology evidence="1">Multi-pass membrane protein</topology>
    </subcellularLocation>
</comment>
<evidence type="ECO:0000256" key="5">
    <source>
        <dbReference type="SAM" id="Phobius"/>
    </source>
</evidence>
<accession>A0A7W7IPA5</accession>
<comment type="caution">
    <text evidence="7">The sequence shown here is derived from an EMBL/GenBank/DDBJ whole genome shotgun (WGS) entry which is preliminary data.</text>
</comment>
<keyword evidence="8" id="KW-1185">Reference proteome</keyword>
<feature type="transmembrane region" description="Helical" evidence="5">
    <location>
        <begin position="291"/>
        <end position="314"/>
    </location>
</feature>
<feature type="transmembrane region" description="Helical" evidence="5">
    <location>
        <begin position="388"/>
        <end position="412"/>
    </location>
</feature>
<evidence type="ECO:0000256" key="4">
    <source>
        <dbReference type="ARBA" id="ARBA00023136"/>
    </source>
</evidence>
<feature type="domain" description="Major facilitator superfamily (MFS) profile" evidence="6">
    <location>
        <begin position="25"/>
        <end position="440"/>
    </location>
</feature>
<proteinExistence type="predicted"/>
<feature type="transmembrane region" description="Helical" evidence="5">
    <location>
        <begin position="116"/>
        <end position="137"/>
    </location>
</feature>
<sequence length="444" mass="46130">MAAMGEGGGNAVIDRARFGPLQFGVTALCFIIAMLDGFDTQSIAFVAPKIAEDWGLAPSAFGPIFAIGLLGLTVGAFTLSPAADKFGRKTVILISTFIFGLFALLTAFSTSMNELLIYRFITGVGLGAAMPNIIALTSEYGPARLRATLVTVMFCGFPLGSTIGGLISTWLIATWDWHSVFVVGGVLPLLLLPVLWFMLPESVRFLVAKGAPEHKIAPIVKKIDADASVSEFIAGLKHEQSSAAKGFSVFQLFREGRTPVTLLLWVAFFMNLLVMYFLVNWLPTLLKGAGLPLSMAILSTATLNLGGVVGAIVLGRMIDKISPYVVLGSAYAASAAFIALLAFGGTNLTVLLLGAALSGFGVVGAQIGCNALTAAVYPTAIRATGVGWALGVGRIGAIVGPLVGGVLLAAGWTPQSLILLAVIPAVIASIAVFTLGGVRRRAGV</sequence>
<dbReference type="InterPro" id="IPR005829">
    <property type="entry name" value="Sugar_transporter_CS"/>
</dbReference>
<dbReference type="GO" id="GO:0005886">
    <property type="term" value="C:plasma membrane"/>
    <property type="evidence" value="ECO:0007669"/>
    <property type="project" value="TreeGrafter"/>
</dbReference>
<dbReference type="PROSITE" id="PS00216">
    <property type="entry name" value="SUGAR_TRANSPORT_1"/>
    <property type="match status" value="1"/>
</dbReference>
<dbReference type="Pfam" id="PF07690">
    <property type="entry name" value="MFS_1"/>
    <property type="match status" value="1"/>
</dbReference>
<feature type="transmembrane region" description="Helical" evidence="5">
    <location>
        <begin position="58"/>
        <end position="79"/>
    </location>
</feature>
<feature type="transmembrane region" description="Helical" evidence="5">
    <location>
        <begin position="179"/>
        <end position="199"/>
    </location>
</feature>
<dbReference type="CDD" id="cd17365">
    <property type="entry name" value="MFS_PcaK_like"/>
    <property type="match status" value="1"/>
</dbReference>
<dbReference type="SUPFAM" id="SSF103473">
    <property type="entry name" value="MFS general substrate transporter"/>
    <property type="match status" value="1"/>
</dbReference>
<keyword evidence="4 5" id="KW-0472">Membrane</keyword>
<dbReference type="Gene3D" id="1.20.1250.20">
    <property type="entry name" value="MFS general substrate transporter like domains"/>
    <property type="match status" value="1"/>
</dbReference>
<protein>
    <submittedName>
        <fullName evidence="7">AAHS family 4-hydroxybenzoate transporter-like MFS transporter</fullName>
    </submittedName>
</protein>
<evidence type="ECO:0000256" key="3">
    <source>
        <dbReference type="ARBA" id="ARBA00022989"/>
    </source>
</evidence>
<dbReference type="PANTHER" id="PTHR23508:SF10">
    <property type="entry name" value="CARBOXYLIC ACID TRANSPORTER PROTEIN HOMOLOG"/>
    <property type="match status" value="1"/>
</dbReference>
<keyword evidence="2 5" id="KW-0812">Transmembrane</keyword>
<feature type="transmembrane region" description="Helical" evidence="5">
    <location>
        <begin position="350"/>
        <end position="376"/>
    </location>
</feature>
<feature type="transmembrane region" description="Helical" evidence="5">
    <location>
        <begin position="91"/>
        <end position="110"/>
    </location>
</feature>
<reference evidence="7 8" key="1">
    <citation type="submission" date="2020-08" db="EMBL/GenBank/DDBJ databases">
        <title>Functional genomics of gut bacteria from endangered species of beetles.</title>
        <authorList>
            <person name="Carlos-Shanley C."/>
        </authorList>
    </citation>
    <scope>NUCLEOTIDE SEQUENCE [LARGE SCALE GENOMIC DNA]</scope>
    <source>
        <strain evidence="7 8">S00123</strain>
    </source>
</reference>
<evidence type="ECO:0000256" key="2">
    <source>
        <dbReference type="ARBA" id="ARBA00022692"/>
    </source>
</evidence>
<dbReference type="Proteomes" id="UP000539957">
    <property type="component" value="Unassembled WGS sequence"/>
</dbReference>
<keyword evidence="3 5" id="KW-1133">Transmembrane helix</keyword>
<evidence type="ECO:0000313" key="8">
    <source>
        <dbReference type="Proteomes" id="UP000539957"/>
    </source>
</evidence>
<feature type="transmembrane region" description="Helical" evidence="5">
    <location>
        <begin position="418"/>
        <end position="438"/>
    </location>
</feature>
<evidence type="ECO:0000259" key="6">
    <source>
        <dbReference type="PROSITE" id="PS50850"/>
    </source>
</evidence>
<dbReference type="AlphaFoldDB" id="A0A7W7IPA5"/>
<dbReference type="EMBL" id="JACHKY010000003">
    <property type="protein sequence ID" value="MBB4798036.1"/>
    <property type="molecule type" value="Genomic_DNA"/>
</dbReference>
<dbReference type="InterPro" id="IPR020846">
    <property type="entry name" value="MFS_dom"/>
</dbReference>
<dbReference type="PANTHER" id="PTHR23508">
    <property type="entry name" value="CARBOXYLIC ACID TRANSPORTER PROTEIN HOMOLOG"/>
    <property type="match status" value="1"/>
</dbReference>
<dbReference type="InterPro" id="IPR036259">
    <property type="entry name" value="MFS_trans_sf"/>
</dbReference>
<feature type="transmembrane region" description="Helical" evidence="5">
    <location>
        <begin position="149"/>
        <end position="173"/>
    </location>
</feature>
<dbReference type="InterPro" id="IPR011701">
    <property type="entry name" value="MFS"/>
</dbReference>
<gene>
    <name evidence="7" type="ORF">HNP32_001780</name>
</gene>
<dbReference type="GO" id="GO:0046943">
    <property type="term" value="F:carboxylic acid transmembrane transporter activity"/>
    <property type="evidence" value="ECO:0007669"/>
    <property type="project" value="TreeGrafter"/>
</dbReference>
<dbReference type="PROSITE" id="PS50850">
    <property type="entry name" value="MFS"/>
    <property type="match status" value="1"/>
</dbReference>
<organism evidence="7 8">
    <name type="scientific">Brevundimonas bullata</name>
    <dbReference type="NCBI Taxonomy" id="13160"/>
    <lineage>
        <taxon>Bacteria</taxon>
        <taxon>Pseudomonadati</taxon>
        <taxon>Pseudomonadota</taxon>
        <taxon>Alphaproteobacteria</taxon>
        <taxon>Caulobacterales</taxon>
        <taxon>Caulobacteraceae</taxon>
        <taxon>Brevundimonas</taxon>
    </lineage>
</organism>
<dbReference type="PROSITE" id="PS00217">
    <property type="entry name" value="SUGAR_TRANSPORT_2"/>
    <property type="match status" value="1"/>
</dbReference>
<name>A0A7W7IPA5_9CAUL</name>
<dbReference type="RefSeq" id="WP_184269200.1">
    <property type="nucleotide sequence ID" value="NZ_JACHKY010000003.1"/>
</dbReference>
<feature type="transmembrane region" description="Helical" evidence="5">
    <location>
        <begin position="21"/>
        <end position="38"/>
    </location>
</feature>
<feature type="transmembrane region" description="Helical" evidence="5">
    <location>
        <begin position="321"/>
        <end position="344"/>
    </location>
</feature>
<evidence type="ECO:0000256" key="1">
    <source>
        <dbReference type="ARBA" id="ARBA00004141"/>
    </source>
</evidence>